<feature type="compositionally biased region" description="Polar residues" evidence="2">
    <location>
        <begin position="902"/>
        <end position="923"/>
    </location>
</feature>
<sequence>MAPFKFGKKLGKDKAKPDQKKPEPSSPINSGVPANFTRPSTSPPVQRSGQEGFSQAPGQNNQIPQARSSRVLPPVGSSQLRNVSSASALQAAEFTPWARTKLANTPFPRYRHVASAQVSDMGQIFVIGGLHDQSVYGDTWIIQARGDGHTFAARTVDISDTTPPPRVGHAATLCGNAFVVFGGDTHKVNSEGLMDDDIYLFNINSYKWTIPQPVGPRPLGRYGHKIAVIATTQMKTKLYVFGGQFDDTYFNDLAVFDLSSFRRPNSQWQFIKPNSLTPPPLTNHVMVAYDYKLWVFGGDTHQGLINDVYVFDPNLNNWQHIETAGEKPPPVQEHSAVLLGELMCVMGGKDEQDSYLNCVYFLNLRTWKWFKLPHFKVGIPQGRSGHSLTVLGNKKILVMGGDKFDYAKIAPDDMHTSNTDTGCGTILYTLDLSNLKELCPGIYEGATADASSRSAKRQDIAENQNILTPNPERYTTPKTHQDEFSKRSVSGGEEPTTPRNQPDFHGAADQLTQEIKKPVSPIPKLSDVNLAAKSPPPRVISLSSNNDSEQPSYQEDHDETDQSIAVPQNLTFKHQVANTKVIEKTPNDEIVETSSPAAATSSPQATIENINESITPGPYKRADMLYPQEQNSKLLLKATIDELKQELQNLKAEAETKAVSASNRIKELESENAALRSEENASSKHTLQTNYDMVVADKTESKSRISELEGLLSNKFVDVARLHDIIKAQSAKLEEYDDNESLKARYDSLKHNYELLQKEMESSRTAQVEENRLFRSELKTYTAGLGELLGYWKENGLPSSASREAEESREKLVSNLTSKIDTLMGEKKELQATLEKMETDRGNLAADHTKLEEHYKNSLNSVDNANRALAVCQEELHKMKQEKKRLADELEEWRYKNVQRADTSLTSNDDSVGNTSVTGTPDPNSEMRDAPWRLKIKDLKAELFIIKQERDSLKDDVLELKKKLLNLDNDDY</sequence>
<evidence type="ECO:0000256" key="2">
    <source>
        <dbReference type="SAM" id="MobiDB-lite"/>
    </source>
</evidence>
<dbReference type="InterPro" id="IPR015915">
    <property type="entry name" value="Kelch-typ_b-propeller"/>
</dbReference>
<accession>A0A1G4K7S6</accession>
<organism evidence="3 4">
    <name type="scientific">Lachancea mirantina</name>
    <dbReference type="NCBI Taxonomy" id="1230905"/>
    <lineage>
        <taxon>Eukaryota</taxon>
        <taxon>Fungi</taxon>
        <taxon>Dikarya</taxon>
        <taxon>Ascomycota</taxon>
        <taxon>Saccharomycotina</taxon>
        <taxon>Saccharomycetes</taxon>
        <taxon>Saccharomycetales</taxon>
        <taxon>Saccharomycetaceae</taxon>
        <taxon>Lachancea</taxon>
    </lineage>
</organism>
<dbReference type="EMBL" id="LT598469">
    <property type="protein sequence ID" value="SCU99981.1"/>
    <property type="molecule type" value="Genomic_DNA"/>
</dbReference>
<dbReference type="SUPFAM" id="SSF117281">
    <property type="entry name" value="Kelch motif"/>
    <property type="match status" value="1"/>
</dbReference>
<evidence type="ECO:0000313" key="4">
    <source>
        <dbReference type="Proteomes" id="UP000191024"/>
    </source>
</evidence>
<keyword evidence="4" id="KW-1185">Reference proteome</keyword>
<feature type="compositionally biased region" description="Polar residues" evidence="2">
    <location>
        <begin position="541"/>
        <end position="553"/>
    </location>
</feature>
<proteinExistence type="predicted"/>
<feature type="region of interest" description="Disordered" evidence="2">
    <location>
        <begin position="450"/>
        <end position="505"/>
    </location>
</feature>
<feature type="region of interest" description="Disordered" evidence="2">
    <location>
        <begin position="902"/>
        <end position="928"/>
    </location>
</feature>
<dbReference type="PANTHER" id="PTHR23244:SF456">
    <property type="entry name" value="MULTIPLE EPIDERMAL GROWTH FACTOR-LIKE DOMAINS PROTEIN 8"/>
    <property type="match status" value="1"/>
</dbReference>
<feature type="coiled-coil region" evidence="1">
    <location>
        <begin position="936"/>
        <end position="970"/>
    </location>
</feature>
<dbReference type="Proteomes" id="UP000191024">
    <property type="component" value="Chromosome G"/>
</dbReference>
<keyword evidence="1" id="KW-0175">Coiled coil</keyword>
<feature type="compositionally biased region" description="Basic and acidic residues" evidence="2">
    <location>
        <begin position="10"/>
        <end position="23"/>
    </location>
</feature>
<evidence type="ECO:0000256" key="1">
    <source>
        <dbReference type="SAM" id="Coils"/>
    </source>
</evidence>
<feature type="region of interest" description="Disordered" evidence="2">
    <location>
        <begin position="527"/>
        <end position="560"/>
    </location>
</feature>
<evidence type="ECO:0000313" key="3">
    <source>
        <dbReference type="EMBL" id="SCU99981.1"/>
    </source>
</evidence>
<protein>
    <submittedName>
        <fullName evidence="3">LAMI_0G02102g1_1</fullName>
    </submittedName>
</protein>
<dbReference type="GO" id="GO:0051285">
    <property type="term" value="C:cell cortex of cell tip"/>
    <property type="evidence" value="ECO:0007669"/>
    <property type="project" value="TreeGrafter"/>
</dbReference>
<name>A0A1G4K7S6_9SACH</name>
<dbReference type="Gene3D" id="2.120.10.80">
    <property type="entry name" value="Kelch-type beta propeller"/>
    <property type="match status" value="2"/>
</dbReference>
<gene>
    <name evidence="3" type="ORF">LAMI_0G02102G</name>
</gene>
<feature type="coiled-coil region" evidence="1">
    <location>
        <begin position="813"/>
        <end position="896"/>
    </location>
</feature>
<dbReference type="GO" id="GO:0061245">
    <property type="term" value="P:establishment or maintenance of bipolar cell polarity"/>
    <property type="evidence" value="ECO:0007669"/>
    <property type="project" value="TreeGrafter"/>
</dbReference>
<dbReference type="Pfam" id="PF24681">
    <property type="entry name" value="Kelch_KLHDC2_KLHL20_DRC7"/>
    <property type="match status" value="1"/>
</dbReference>
<dbReference type="AlphaFoldDB" id="A0A1G4K7S6"/>
<dbReference type="STRING" id="1230905.A0A1G4K7S6"/>
<reference evidence="3 4" key="1">
    <citation type="submission" date="2016-03" db="EMBL/GenBank/DDBJ databases">
        <authorList>
            <person name="Devillers H."/>
        </authorList>
    </citation>
    <scope>NUCLEOTIDE SEQUENCE [LARGE SCALE GENOMIC DNA]</scope>
    <source>
        <strain evidence="3">CBS 11717</strain>
    </source>
</reference>
<dbReference type="OrthoDB" id="45365at2759"/>
<feature type="coiled-coil region" evidence="1">
    <location>
        <begin position="739"/>
        <end position="766"/>
    </location>
</feature>
<feature type="coiled-coil region" evidence="1">
    <location>
        <begin position="633"/>
        <end position="685"/>
    </location>
</feature>
<feature type="region of interest" description="Disordered" evidence="2">
    <location>
        <begin position="1"/>
        <end position="78"/>
    </location>
</feature>
<dbReference type="PANTHER" id="PTHR23244">
    <property type="entry name" value="KELCH REPEAT DOMAIN"/>
    <property type="match status" value="1"/>
</dbReference>
<feature type="compositionally biased region" description="Polar residues" evidence="2">
    <location>
        <begin position="37"/>
        <end position="68"/>
    </location>
</feature>